<keyword evidence="2" id="KW-1185">Reference proteome</keyword>
<organism evidence="1 2">
    <name type="scientific">Saitozyma podzolica</name>
    <dbReference type="NCBI Taxonomy" id="1890683"/>
    <lineage>
        <taxon>Eukaryota</taxon>
        <taxon>Fungi</taxon>
        <taxon>Dikarya</taxon>
        <taxon>Basidiomycota</taxon>
        <taxon>Agaricomycotina</taxon>
        <taxon>Tremellomycetes</taxon>
        <taxon>Tremellales</taxon>
        <taxon>Trimorphomycetaceae</taxon>
        <taxon>Saitozyma</taxon>
    </lineage>
</organism>
<protein>
    <submittedName>
        <fullName evidence="1">Uncharacterized protein</fullName>
    </submittedName>
</protein>
<evidence type="ECO:0000313" key="2">
    <source>
        <dbReference type="Proteomes" id="UP000279259"/>
    </source>
</evidence>
<comment type="caution">
    <text evidence="1">The sequence shown here is derived from an EMBL/GenBank/DDBJ whole genome shotgun (WGS) entry which is preliminary data.</text>
</comment>
<dbReference type="Proteomes" id="UP000279259">
    <property type="component" value="Unassembled WGS sequence"/>
</dbReference>
<dbReference type="AlphaFoldDB" id="A0A427YWW9"/>
<dbReference type="EMBL" id="RSCD01000001">
    <property type="protein sequence ID" value="RSH95630.1"/>
    <property type="molecule type" value="Genomic_DNA"/>
</dbReference>
<sequence>MKNKDTVSNIWIRDERRTVRDLSVHLWRPSGVGPTWEGPFALFDLPAYVRYCRTDEELDAFYDGVKARVKKIKQDNLEKDPSFNLQFDDRVEIPSALPGLRR</sequence>
<evidence type="ECO:0000313" key="1">
    <source>
        <dbReference type="EMBL" id="RSH95630.1"/>
    </source>
</evidence>
<gene>
    <name evidence="1" type="ORF">EHS25_000722</name>
</gene>
<reference evidence="1 2" key="1">
    <citation type="submission" date="2018-11" db="EMBL/GenBank/DDBJ databases">
        <title>Genome sequence of Saitozyma podzolica DSM 27192.</title>
        <authorList>
            <person name="Aliyu H."/>
            <person name="Gorte O."/>
            <person name="Ochsenreither K."/>
        </authorList>
    </citation>
    <scope>NUCLEOTIDE SEQUENCE [LARGE SCALE GENOMIC DNA]</scope>
    <source>
        <strain evidence="1 2">DSM 27192</strain>
    </source>
</reference>
<proteinExistence type="predicted"/>
<accession>A0A427YWW9</accession>
<name>A0A427YWW9_9TREE</name>